<gene>
    <name evidence="2" type="ORF">C1C97_007170</name>
</gene>
<protein>
    <submittedName>
        <fullName evidence="2">Uncharacterized protein</fullName>
    </submittedName>
</protein>
<dbReference type="PROSITE" id="PS51257">
    <property type="entry name" value="PROKAR_LIPOPROTEIN"/>
    <property type="match status" value="1"/>
</dbReference>
<comment type="caution">
    <text evidence="2">The sequence shown here is derived from an EMBL/GenBank/DDBJ whole genome shotgun (WGS) entry which is preliminary data.</text>
</comment>
<reference evidence="2 3" key="1">
    <citation type="submission" date="2018-10" db="EMBL/GenBank/DDBJ databases">
        <title>Kocuria tytouropygialis sp. nov., isolated from the uropygial gland of an American barn owl (Tyto furcata).</title>
        <authorList>
            <person name="Braun M.S."/>
            <person name="Wang E."/>
            <person name="Zimmermann S."/>
            <person name="Wagner H."/>
            <person name="Wink M."/>
        </authorList>
    </citation>
    <scope>NUCLEOTIDE SEQUENCE [LARGE SCALE GENOMIC DNA]</scope>
    <source>
        <strain evidence="2 3">442</strain>
    </source>
</reference>
<evidence type="ECO:0000256" key="1">
    <source>
        <dbReference type="SAM" id="MobiDB-lite"/>
    </source>
</evidence>
<name>A0A495A960_9MICC</name>
<sequence>MRVVCAGAVLAALSSVLTGCGVPQNRSAAIELSPVTPSPSGASASSTPADTSSCFDVAEAFSALELLPLTDQAEDEDRDDDALDRARDSAARVRGRLPAAVQPAFDDVRGILDRAGDTLQPAEAVQVHKALEPAESWLQGHCAGTPTG</sequence>
<feature type="compositionally biased region" description="Acidic residues" evidence="1">
    <location>
        <begin position="72"/>
        <end position="82"/>
    </location>
</feature>
<organism evidence="2 3">
    <name type="scientific">Kocuria tytonis</name>
    <dbReference type="NCBI Taxonomy" id="2054280"/>
    <lineage>
        <taxon>Bacteria</taxon>
        <taxon>Bacillati</taxon>
        <taxon>Actinomycetota</taxon>
        <taxon>Actinomycetes</taxon>
        <taxon>Micrococcales</taxon>
        <taxon>Micrococcaceae</taxon>
        <taxon>Kocuria</taxon>
    </lineage>
</organism>
<proteinExistence type="predicted"/>
<accession>A0A495A960</accession>
<keyword evidence="3" id="KW-1185">Reference proteome</keyword>
<evidence type="ECO:0000313" key="3">
    <source>
        <dbReference type="Proteomes" id="UP000249516"/>
    </source>
</evidence>
<dbReference type="Proteomes" id="UP000249516">
    <property type="component" value="Unassembled WGS sequence"/>
</dbReference>
<dbReference type="EMBL" id="PNJG02000002">
    <property type="protein sequence ID" value="RKQ35047.1"/>
    <property type="molecule type" value="Genomic_DNA"/>
</dbReference>
<feature type="region of interest" description="Disordered" evidence="1">
    <location>
        <begin position="68"/>
        <end position="94"/>
    </location>
</feature>
<evidence type="ECO:0000313" key="2">
    <source>
        <dbReference type="EMBL" id="RKQ35047.1"/>
    </source>
</evidence>
<dbReference type="AlphaFoldDB" id="A0A495A960"/>